<dbReference type="PROSITE" id="PS00678">
    <property type="entry name" value="WD_REPEATS_1"/>
    <property type="match status" value="3"/>
</dbReference>
<dbReference type="PANTHER" id="PTHR19879">
    <property type="entry name" value="TRANSCRIPTION INITIATION FACTOR TFIID"/>
    <property type="match status" value="1"/>
</dbReference>
<reference evidence="5 6" key="1">
    <citation type="journal article" date="2013" name="Curr. Biol.">
        <title>The Genome of the Foraminiferan Reticulomyxa filosa.</title>
        <authorList>
            <person name="Glockner G."/>
            <person name="Hulsmann N."/>
            <person name="Schleicher M."/>
            <person name="Noegel A.A."/>
            <person name="Eichinger L."/>
            <person name="Gallinger C."/>
            <person name="Pawlowski J."/>
            <person name="Sierra R."/>
            <person name="Euteneuer U."/>
            <person name="Pillet L."/>
            <person name="Moustafa A."/>
            <person name="Platzer M."/>
            <person name="Groth M."/>
            <person name="Szafranski K."/>
            <person name="Schliwa M."/>
        </authorList>
    </citation>
    <scope>NUCLEOTIDE SEQUENCE [LARGE SCALE GENOMIC DNA]</scope>
</reference>
<feature type="transmembrane region" description="Helical" evidence="4">
    <location>
        <begin position="431"/>
        <end position="453"/>
    </location>
</feature>
<dbReference type="OrthoDB" id="311712at2759"/>
<dbReference type="Gene3D" id="2.130.10.10">
    <property type="entry name" value="YVTN repeat-like/Quinoprotein amine dehydrogenase"/>
    <property type="match status" value="4"/>
</dbReference>
<feature type="repeat" description="WD" evidence="3">
    <location>
        <begin position="678"/>
        <end position="719"/>
    </location>
</feature>
<gene>
    <name evidence="5" type="ORF">RFI_30821</name>
</gene>
<proteinExistence type="predicted"/>
<dbReference type="InterPro" id="IPR001680">
    <property type="entry name" value="WD40_rpt"/>
</dbReference>
<evidence type="ECO:0000256" key="1">
    <source>
        <dbReference type="ARBA" id="ARBA00022574"/>
    </source>
</evidence>
<dbReference type="SUPFAM" id="SSF50965">
    <property type="entry name" value="Galactose oxidase, central domain"/>
    <property type="match status" value="1"/>
</dbReference>
<dbReference type="EMBL" id="ASPP01027010">
    <property type="protein sequence ID" value="ETO06571.1"/>
    <property type="molecule type" value="Genomic_DNA"/>
</dbReference>
<keyword evidence="4" id="KW-0812">Transmembrane</keyword>
<keyword evidence="4" id="KW-1133">Transmembrane helix</keyword>
<dbReference type="Pfam" id="PF00400">
    <property type="entry name" value="WD40"/>
    <property type="match status" value="7"/>
</dbReference>
<dbReference type="InterPro" id="IPR020472">
    <property type="entry name" value="WD40_PAC1"/>
</dbReference>
<keyword evidence="6" id="KW-1185">Reference proteome</keyword>
<name>X6LYY6_RETFI</name>
<dbReference type="InterPro" id="IPR019775">
    <property type="entry name" value="WD40_repeat_CS"/>
</dbReference>
<dbReference type="AlphaFoldDB" id="X6LYY6"/>
<protein>
    <submittedName>
        <fullName evidence="5">WD repeat-containing protein</fullName>
    </submittedName>
</protein>
<dbReference type="PROSITE" id="PS50082">
    <property type="entry name" value="WD_REPEATS_2"/>
    <property type="match status" value="6"/>
</dbReference>
<feature type="repeat" description="WD" evidence="3">
    <location>
        <begin position="636"/>
        <end position="677"/>
    </location>
</feature>
<dbReference type="SMART" id="SM00320">
    <property type="entry name" value="WD40"/>
    <property type="match status" value="7"/>
</dbReference>
<evidence type="ECO:0000256" key="3">
    <source>
        <dbReference type="PROSITE-ProRule" id="PRU00221"/>
    </source>
</evidence>
<evidence type="ECO:0000256" key="2">
    <source>
        <dbReference type="ARBA" id="ARBA00022737"/>
    </source>
</evidence>
<feature type="repeat" description="WD" evidence="3">
    <location>
        <begin position="511"/>
        <end position="552"/>
    </location>
</feature>
<keyword evidence="1 3" id="KW-0853">WD repeat</keyword>
<dbReference type="InterPro" id="IPR015943">
    <property type="entry name" value="WD40/YVTN_repeat-like_dom_sf"/>
</dbReference>
<dbReference type="PRINTS" id="PR00320">
    <property type="entry name" value="GPROTEINBRPT"/>
</dbReference>
<dbReference type="PANTHER" id="PTHR19879:SF9">
    <property type="entry name" value="TRANSCRIPTION INITIATION FACTOR TFIID SUBUNIT 5"/>
    <property type="match status" value="1"/>
</dbReference>
<dbReference type="InterPro" id="IPR036322">
    <property type="entry name" value="WD40_repeat_dom_sf"/>
</dbReference>
<comment type="caution">
    <text evidence="5">The sequence shown here is derived from an EMBL/GenBank/DDBJ whole genome shotgun (WGS) entry which is preliminary data.</text>
</comment>
<feature type="repeat" description="WD" evidence="3">
    <location>
        <begin position="489"/>
        <end position="510"/>
    </location>
</feature>
<dbReference type="CDD" id="cd00200">
    <property type="entry name" value="WD40"/>
    <property type="match status" value="1"/>
</dbReference>
<evidence type="ECO:0000313" key="6">
    <source>
        <dbReference type="Proteomes" id="UP000023152"/>
    </source>
</evidence>
<dbReference type="PROSITE" id="PS50294">
    <property type="entry name" value="WD_REPEATS_REGION"/>
    <property type="match status" value="4"/>
</dbReference>
<keyword evidence="2" id="KW-0677">Repeat</keyword>
<evidence type="ECO:0000313" key="5">
    <source>
        <dbReference type="EMBL" id="ETO06571.1"/>
    </source>
</evidence>
<accession>X6LYY6</accession>
<evidence type="ECO:0000256" key="4">
    <source>
        <dbReference type="SAM" id="Phobius"/>
    </source>
</evidence>
<dbReference type="Proteomes" id="UP000023152">
    <property type="component" value="Unassembled WGS sequence"/>
</dbReference>
<feature type="repeat" description="WD" evidence="3">
    <location>
        <begin position="553"/>
        <end position="594"/>
    </location>
</feature>
<keyword evidence="4" id="KW-0472">Membrane</keyword>
<sequence>MQTTDNEPNDAKSEQNTKINTISLFETLPALTTACFFYQCVSYKDELLVCGAYGEKACYSYHIIRKQYKRICTYPDTTRLFGHCVIKRVHSNDSNEITLFSFGGSRYEEKHALVMQYISIWDDEKDERQIEKSKHYNEWSPIMDNHNKPIFLGRKQDDFRGIRALIGGSNNNLLFITYYPKDIDVFDLNTFQYVNHTTLPIDTKISFHCFVLKTENELITPKADIKQSKSKMVLFCEKTGLSIDYDEVNNIFHFRSLWICSTMKHFYHYAFVCINDIILFFGGWNGNVGYNTVVSNAIHKYSIQKDKWMKFELTLPIPSTDCIAVLSEDNMFVHILGGQDDEWKEMATHIQTKVAAWMKEETELEKQWIVEEEEKRVIEETKRELVTMKGKFNVKKLKVEYNKIKKRIEIEMVIEHWNRLLSIKMGWIDNFNIIISQYILVFFFVIIFLLNYIRKTILKQMKYFKLSKKYHVRSGRCRIAKFSLDCTKIVASSDNTIRIWNIELGKEIQVLKGHTGTVNDAQFSPDAKLVVSCSNDTTIRLWDVNSGQEIKIIKGHIGNITSVQFSPDGKFVVSSAHDKTVRLWNVKSGEEIKKLECLTSKVTDVKFSRDGHSIVLSYDNTIGIWDVRSDQTTNKLLGHPNGILRSQFSPDGLLIVSFSVAKIIQIWNAATGKELARLEGHIDMIWDVKFFPDGQTIVSCSNDKTIRLWDVKLGVEVQTLEGHSESVIGLDVSTDGNTIVSCSNDGTIRTWVPL</sequence>
<feature type="repeat" description="WD" evidence="3">
    <location>
        <begin position="720"/>
        <end position="751"/>
    </location>
</feature>
<organism evidence="5 6">
    <name type="scientific">Reticulomyxa filosa</name>
    <dbReference type="NCBI Taxonomy" id="46433"/>
    <lineage>
        <taxon>Eukaryota</taxon>
        <taxon>Sar</taxon>
        <taxon>Rhizaria</taxon>
        <taxon>Retaria</taxon>
        <taxon>Foraminifera</taxon>
        <taxon>Monothalamids</taxon>
        <taxon>Reticulomyxidae</taxon>
        <taxon>Reticulomyxa</taxon>
    </lineage>
</organism>
<dbReference type="InterPro" id="IPR015915">
    <property type="entry name" value="Kelch-typ_b-propeller"/>
</dbReference>
<dbReference type="SUPFAM" id="SSF50978">
    <property type="entry name" value="WD40 repeat-like"/>
    <property type="match status" value="1"/>
</dbReference>
<dbReference type="Gene3D" id="2.120.10.80">
    <property type="entry name" value="Kelch-type beta propeller"/>
    <property type="match status" value="1"/>
</dbReference>
<dbReference type="InterPro" id="IPR011043">
    <property type="entry name" value="Gal_Oxase/kelch_b-propeller"/>
</dbReference>